<keyword evidence="4" id="KW-0808">Transferase</keyword>
<organism evidence="12 13">
    <name type="scientific">Clostridium cavendishii DSM 21758</name>
    <dbReference type="NCBI Taxonomy" id="1121302"/>
    <lineage>
        <taxon>Bacteria</taxon>
        <taxon>Bacillati</taxon>
        <taxon>Bacillota</taxon>
        <taxon>Clostridia</taxon>
        <taxon>Eubacteriales</taxon>
        <taxon>Clostridiaceae</taxon>
        <taxon>Clostridium</taxon>
    </lineage>
</organism>
<evidence type="ECO:0000256" key="7">
    <source>
        <dbReference type="ARBA" id="ARBA00022840"/>
    </source>
</evidence>
<dbReference type="PANTHER" id="PTHR43711">
    <property type="entry name" value="TWO-COMPONENT HISTIDINE KINASE"/>
    <property type="match status" value="1"/>
</dbReference>
<dbReference type="STRING" id="1121302.SAMN02745163_01586"/>
<keyword evidence="10" id="KW-0472">Membrane</keyword>
<keyword evidence="10" id="KW-0812">Transmembrane</keyword>
<keyword evidence="10" id="KW-1133">Transmembrane helix</keyword>
<dbReference type="InterPro" id="IPR004358">
    <property type="entry name" value="Sig_transdc_His_kin-like_C"/>
</dbReference>
<dbReference type="Pfam" id="PF17159">
    <property type="entry name" value="MASE3"/>
    <property type="match status" value="1"/>
</dbReference>
<dbReference type="Pfam" id="PF00512">
    <property type="entry name" value="HisKA"/>
    <property type="match status" value="1"/>
</dbReference>
<keyword evidence="5" id="KW-0547">Nucleotide-binding</keyword>
<name>A0A1M6HUL0_9CLOT</name>
<dbReference type="InterPro" id="IPR050736">
    <property type="entry name" value="Sensor_HK_Regulatory"/>
</dbReference>
<feature type="transmembrane region" description="Helical" evidence="10">
    <location>
        <begin position="116"/>
        <end position="132"/>
    </location>
</feature>
<evidence type="ECO:0000313" key="13">
    <source>
        <dbReference type="Proteomes" id="UP000184310"/>
    </source>
</evidence>
<dbReference type="InterPro" id="IPR005467">
    <property type="entry name" value="His_kinase_dom"/>
</dbReference>
<evidence type="ECO:0000256" key="6">
    <source>
        <dbReference type="ARBA" id="ARBA00022777"/>
    </source>
</evidence>
<evidence type="ECO:0000256" key="9">
    <source>
        <dbReference type="SAM" id="Coils"/>
    </source>
</evidence>
<gene>
    <name evidence="12" type="ORF">SAMN02745163_01586</name>
</gene>
<dbReference type="PROSITE" id="PS50109">
    <property type="entry name" value="HIS_KIN"/>
    <property type="match status" value="1"/>
</dbReference>
<dbReference type="InterPro" id="IPR003594">
    <property type="entry name" value="HATPase_dom"/>
</dbReference>
<dbReference type="PANTHER" id="PTHR43711:SF26">
    <property type="entry name" value="SENSOR HISTIDINE KINASE RCSC"/>
    <property type="match status" value="1"/>
</dbReference>
<dbReference type="SMART" id="SM00388">
    <property type="entry name" value="HisKA"/>
    <property type="match status" value="1"/>
</dbReference>
<keyword evidence="8" id="KW-0902">Two-component regulatory system</keyword>
<keyword evidence="7" id="KW-0067">ATP-binding</keyword>
<dbReference type="Pfam" id="PF02518">
    <property type="entry name" value="HATPase_c"/>
    <property type="match status" value="1"/>
</dbReference>
<dbReference type="Gene3D" id="3.30.565.10">
    <property type="entry name" value="Histidine kinase-like ATPase, C-terminal domain"/>
    <property type="match status" value="1"/>
</dbReference>
<dbReference type="CDD" id="cd16922">
    <property type="entry name" value="HATPase_EvgS-ArcB-TorS-like"/>
    <property type="match status" value="1"/>
</dbReference>
<feature type="transmembrane region" description="Helical" evidence="10">
    <location>
        <begin position="139"/>
        <end position="162"/>
    </location>
</feature>
<keyword evidence="9" id="KW-0175">Coiled coil</keyword>
<keyword evidence="3" id="KW-0597">Phosphoprotein</keyword>
<keyword evidence="6 12" id="KW-0418">Kinase</keyword>
<dbReference type="GO" id="GO:0000155">
    <property type="term" value="F:phosphorelay sensor kinase activity"/>
    <property type="evidence" value="ECO:0007669"/>
    <property type="project" value="InterPro"/>
</dbReference>
<dbReference type="InterPro" id="IPR036890">
    <property type="entry name" value="HATPase_C_sf"/>
</dbReference>
<dbReference type="CDD" id="cd00082">
    <property type="entry name" value="HisKA"/>
    <property type="match status" value="1"/>
</dbReference>
<evidence type="ECO:0000256" key="3">
    <source>
        <dbReference type="ARBA" id="ARBA00022553"/>
    </source>
</evidence>
<dbReference type="PRINTS" id="PR00344">
    <property type="entry name" value="BCTRLSENSOR"/>
</dbReference>
<dbReference type="OrthoDB" id="9813394at2"/>
<feature type="transmembrane region" description="Helical" evidence="10">
    <location>
        <begin position="74"/>
        <end position="96"/>
    </location>
</feature>
<feature type="transmembrane region" description="Helical" evidence="10">
    <location>
        <begin position="174"/>
        <end position="193"/>
    </location>
</feature>
<comment type="catalytic activity">
    <reaction evidence="1">
        <text>ATP + protein L-histidine = ADP + protein N-phospho-L-histidine.</text>
        <dbReference type="EC" id="2.7.13.3"/>
    </reaction>
</comment>
<evidence type="ECO:0000256" key="4">
    <source>
        <dbReference type="ARBA" id="ARBA00022679"/>
    </source>
</evidence>
<evidence type="ECO:0000256" key="1">
    <source>
        <dbReference type="ARBA" id="ARBA00000085"/>
    </source>
</evidence>
<dbReference type="InterPro" id="IPR003661">
    <property type="entry name" value="HisK_dim/P_dom"/>
</dbReference>
<keyword evidence="13" id="KW-1185">Reference proteome</keyword>
<dbReference type="SUPFAM" id="SSF47384">
    <property type="entry name" value="Homodimeric domain of signal transducing histidine kinase"/>
    <property type="match status" value="1"/>
</dbReference>
<feature type="transmembrane region" description="Helical" evidence="10">
    <location>
        <begin position="41"/>
        <end position="62"/>
    </location>
</feature>
<dbReference type="FunFam" id="3.30.565.10:FF:000037">
    <property type="entry name" value="Hybrid sensor histidine kinase/response regulator"/>
    <property type="match status" value="1"/>
</dbReference>
<dbReference type="InterPro" id="IPR036097">
    <property type="entry name" value="HisK_dim/P_sf"/>
</dbReference>
<dbReference type="Gene3D" id="1.10.287.130">
    <property type="match status" value="1"/>
</dbReference>
<evidence type="ECO:0000256" key="10">
    <source>
        <dbReference type="SAM" id="Phobius"/>
    </source>
</evidence>
<dbReference type="EC" id="2.7.13.3" evidence="2"/>
<evidence type="ECO:0000256" key="5">
    <source>
        <dbReference type="ARBA" id="ARBA00022741"/>
    </source>
</evidence>
<dbReference type="SUPFAM" id="SSF55874">
    <property type="entry name" value="ATPase domain of HSP90 chaperone/DNA topoisomerase II/histidine kinase"/>
    <property type="match status" value="1"/>
</dbReference>
<feature type="domain" description="Histidine kinase" evidence="11">
    <location>
        <begin position="321"/>
        <end position="537"/>
    </location>
</feature>
<sequence>MEEGLKNFNFKKILNENNIHKYIIFILLLPFILYIRKANHIIAHSIIETLNTAICFSSVIIIINSYRMSQNNYFLFFGALFGFVSLFNCLHCVVYMESSYNPKVAINLSEQLNITFRLVEGISIMISFIFLYRPLKKYIIFYFYIIISLVLVYIIFFTNYFPTCFIVSVGKTRFAIMCDIIVIFSMLLSIILFFKNRKYFSKKTVTYMGIYLILSILVRYMVIINNSTYNDFDICNHTLKFISYYFLYKALVENVIKNPVNAIFNDLNNKNIDLQLKTIELEKTIIKLNDEKLKTEKINKELKLLNEAKENEKLKTEFFANLSHELKTPINVIYSALQLLELNNKDEVSQKYNKIIKQNCYRLLRLINNIIDSTKIDSGFLNLNLTYSNVVMIVEDVVLSVSNYIEAHGMNVIFDTNVEEKYLNIDLDAIERILLNLISNSVKFRSNNGTIYVSIFDKQESVIISVKDDGIGIPTEQQKFIFDKFKQVDKSFTRNKEGSGMGLSLVKALVELHKGTIAVKSEVGVGSEFIIELPVLESVEHELKNNRSHNSNIIKNIDIEFSDIYF</sequence>
<dbReference type="SMART" id="SM00387">
    <property type="entry name" value="HATPase_c"/>
    <property type="match status" value="1"/>
</dbReference>
<proteinExistence type="predicted"/>
<dbReference type="InterPro" id="IPR033425">
    <property type="entry name" value="MASE3"/>
</dbReference>
<protein>
    <recommendedName>
        <fullName evidence="2">histidine kinase</fullName>
        <ecNumber evidence="2">2.7.13.3</ecNumber>
    </recommendedName>
</protein>
<dbReference type="AlphaFoldDB" id="A0A1M6HUL0"/>
<dbReference type="GO" id="GO:0005524">
    <property type="term" value="F:ATP binding"/>
    <property type="evidence" value="ECO:0007669"/>
    <property type="project" value="UniProtKB-KW"/>
</dbReference>
<reference evidence="12 13" key="1">
    <citation type="submission" date="2016-11" db="EMBL/GenBank/DDBJ databases">
        <authorList>
            <person name="Jaros S."/>
            <person name="Januszkiewicz K."/>
            <person name="Wedrychowicz H."/>
        </authorList>
    </citation>
    <scope>NUCLEOTIDE SEQUENCE [LARGE SCALE GENOMIC DNA]</scope>
    <source>
        <strain evidence="12 13">DSM 21758</strain>
    </source>
</reference>
<feature type="transmembrane region" description="Helical" evidence="10">
    <location>
        <begin position="205"/>
        <end position="222"/>
    </location>
</feature>
<feature type="coiled-coil region" evidence="9">
    <location>
        <begin position="288"/>
        <end position="315"/>
    </location>
</feature>
<dbReference type="EMBL" id="FQZB01000007">
    <property type="protein sequence ID" value="SHJ25871.1"/>
    <property type="molecule type" value="Genomic_DNA"/>
</dbReference>
<dbReference type="Proteomes" id="UP000184310">
    <property type="component" value="Unassembled WGS sequence"/>
</dbReference>
<feature type="transmembrane region" description="Helical" evidence="10">
    <location>
        <begin position="19"/>
        <end position="35"/>
    </location>
</feature>
<evidence type="ECO:0000313" key="12">
    <source>
        <dbReference type="EMBL" id="SHJ25871.1"/>
    </source>
</evidence>
<evidence type="ECO:0000256" key="2">
    <source>
        <dbReference type="ARBA" id="ARBA00012438"/>
    </source>
</evidence>
<evidence type="ECO:0000259" key="11">
    <source>
        <dbReference type="PROSITE" id="PS50109"/>
    </source>
</evidence>
<accession>A0A1M6HUL0</accession>
<evidence type="ECO:0000256" key="8">
    <source>
        <dbReference type="ARBA" id="ARBA00023012"/>
    </source>
</evidence>